<evidence type="ECO:0000313" key="1">
    <source>
        <dbReference type="Proteomes" id="UP000095283"/>
    </source>
</evidence>
<keyword evidence="1" id="KW-1185">Reference proteome</keyword>
<dbReference type="Proteomes" id="UP000095283">
    <property type="component" value="Unplaced"/>
</dbReference>
<dbReference type="PANTHER" id="PTHR14390">
    <property type="entry name" value="G PATCH DOMAIN CONTAINING PROTEIN 3"/>
    <property type="match status" value="1"/>
</dbReference>
<proteinExistence type="predicted"/>
<organism evidence="1 2">
    <name type="scientific">Heterorhabditis bacteriophora</name>
    <name type="common">Entomopathogenic nematode worm</name>
    <dbReference type="NCBI Taxonomy" id="37862"/>
    <lineage>
        <taxon>Eukaryota</taxon>
        <taxon>Metazoa</taxon>
        <taxon>Ecdysozoa</taxon>
        <taxon>Nematoda</taxon>
        <taxon>Chromadorea</taxon>
        <taxon>Rhabditida</taxon>
        <taxon>Rhabditina</taxon>
        <taxon>Rhabditomorpha</taxon>
        <taxon>Strongyloidea</taxon>
        <taxon>Heterorhabditidae</taxon>
        <taxon>Heterorhabditis</taxon>
    </lineage>
</organism>
<dbReference type="GO" id="GO:0032480">
    <property type="term" value="P:negative regulation of type I interferon production"/>
    <property type="evidence" value="ECO:0007669"/>
    <property type="project" value="InterPro"/>
</dbReference>
<dbReference type="WBParaSite" id="Hba_18188">
    <property type="protein sequence ID" value="Hba_18188"/>
    <property type="gene ID" value="Hba_18188"/>
</dbReference>
<protein>
    <submittedName>
        <fullName evidence="2">RRM domain-containing protein</fullName>
    </submittedName>
</protein>
<dbReference type="GO" id="GO:0045893">
    <property type="term" value="P:positive regulation of DNA-templated transcription"/>
    <property type="evidence" value="ECO:0007669"/>
    <property type="project" value="TreeGrafter"/>
</dbReference>
<dbReference type="InterPro" id="IPR040341">
    <property type="entry name" value="GPATCH3"/>
</dbReference>
<accession>A0A1I7XKZ2</accession>
<sequence length="98" mass="11298">MENSTVSITDIDLSVEKRICYYYSIASTVFNCSTSISTSSKYDENTKNSTSCCVISFEDDRLRSDFIRDYHGRHWIDSEGMEIPRRCFVTPVKVVKMS</sequence>
<evidence type="ECO:0000313" key="2">
    <source>
        <dbReference type="WBParaSite" id="Hba_18188"/>
    </source>
</evidence>
<dbReference type="AlphaFoldDB" id="A0A1I7XKZ2"/>
<name>A0A1I7XKZ2_HETBA</name>
<dbReference type="PANTHER" id="PTHR14390:SF2">
    <property type="entry name" value="G PATCH DOMAIN-CONTAINING PROTEIN 3"/>
    <property type="match status" value="1"/>
</dbReference>
<dbReference type="GO" id="GO:0039536">
    <property type="term" value="P:negative regulation of RIG-I signaling pathway"/>
    <property type="evidence" value="ECO:0007669"/>
    <property type="project" value="InterPro"/>
</dbReference>
<reference evidence="2" key="1">
    <citation type="submission" date="2016-11" db="UniProtKB">
        <authorList>
            <consortium name="WormBaseParasite"/>
        </authorList>
    </citation>
    <scope>IDENTIFICATION</scope>
</reference>